<comment type="function">
    <text evidence="21">Peptidoglycan polymerase that is essential for cell division.</text>
</comment>
<keyword evidence="11 22" id="KW-0472">Membrane</keyword>
<feature type="transmembrane region" description="Helical" evidence="22">
    <location>
        <begin position="333"/>
        <end position="363"/>
    </location>
</feature>
<keyword evidence="9" id="KW-0573">Peptidoglycan synthesis</keyword>
<dbReference type="GO" id="GO:0005886">
    <property type="term" value="C:plasma membrane"/>
    <property type="evidence" value="ECO:0007669"/>
    <property type="project" value="UniProtKB-SubCell"/>
</dbReference>
<comment type="catalytic activity">
    <reaction evidence="20">
        <text>[GlcNAc-(1-&gt;4)-Mur2Ac(oyl-L-Ala-gamma-D-Glu-L-Lys-D-Ala-D-Ala)](n)-di-trans,octa-cis-undecaprenyl diphosphate + beta-D-GlcNAc-(1-&gt;4)-Mur2Ac(oyl-L-Ala-gamma-D-Glu-L-Lys-D-Ala-D-Ala)-di-trans,octa-cis-undecaprenyl diphosphate = [GlcNAc-(1-&gt;4)-Mur2Ac(oyl-L-Ala-gamma-D-Glu-L-Lys-D-Ala-D-Ala)](n+1)-di-trans,octa-cis-undecaprenyl diphosphate + di-trans,octa-cis-undecaprenyl diphosphate + H(+)</text>
        <dbReference type="Rhea" id="RHEA:23708"/>
        <dbReference type="Rhea" id="RHEA-COMP:9602"/>
        <dbReference type="Rhea" id="RHEA-COMP:9603"/>
        <dbReference type="ChEBI" id="CHEBI:15378"/>
        <dbReference type="ChEBI" id="CHEBI:58405"/>
        <dbReference type="ChEBI" id="CHEBI:60033"/>
        <dbReference type="ChEBI" id="CHEBI:78435"/>
        <dbReference type="EC" id="2.4.99.28"/>
    </reaction>
</comment>
<keyword evidence="8" id="KW-0133">Cell shape</keyword>
<proteinExistence type="inferred from homology"/>
<keyword evidence="10 22" id="KW-1133">Transmembrane helix</keyword>
<keyword evidence="4 23" id="KW-0132">Cell division</keyword>
<evidence type="ECO:0000256" key="8">
    <source>
        <dbReference type="ARBA" id="ARBA00022960"/>
    </source>
</evidence>
<dbReference type="GO" id="GO:0051301">
    <property type="term" value="P:cell division"/>
    <property type="evidence" value="ECO:0007669"/>
    <property type="project" value="UniProtKB-KW"/>
</dbReference>
<comment type="caution">
    <text evidence="23">The sequence shown here is derived from an EMBL/GenBank/DDBJ whole genome shotgun (WGS) entry which is preliminary data.</text>
</comment>
<name>A0A560WAE8_9MICO</name>
<reference evidence="23 24" key="1">
    <citation type="submission" date="2019-06" db="EMBL/GenBank/DDBJ databases">
        <title>Sequencing the genomes of 1000 actinobacteria strains.</title>
        <authorList>
            <person name="Klenk H.-P."/>
        </authorList>
    </citation>
    <scope>NUCLEOTIDE SEQUENCE [LARGE SCALE GENOMIC DNA]</scope>
    <source>
        <strain evidence="23 24">DSM 18935</strain>
    </source>
</reference>
<dbReference type="RefSeq" id="WP_246074643.1">
    <property type="nucleotide sequence ID" value="NZ_BAAAYT010000005.1"/>
</dbReference>
<feature type="transmembrane region" description="Helical" evidence="22">
    <location>
        <begin position="34"/>
        <end position="58"/>
    </location>
</feature>
<dbReference type="GO" id="GO:0032153">
    <property type="term" value="C:cell division site"/>
    <property type="evidence" value="ECO:0007669"/>
    <property type="project" value="TreeGrafter"/>
</dbReference>
<evidence type="ECO:0000256" key="19">
    <source>
        <dbReference type="ARBA" id="ARBA00044770"/>
    </source>
</evidence>
<keyword evidence="12" id="KW-0131">Cell cycle</keyword>
<evidence type="ECO:0000256" key="6">
    <source>
        <dbReference type="ARBA" id="ARBA00022679"/>
    </source>
</evidence>
<feature type="transmembrane region" description="Helical" evidence="22">
    <location>
        <begin position="70"/>
        <end position="89"/>
    </location>
</feature>
<dbReference type="InterPro" id="IPR018365">
    <property type="entry name" value="Cell_cycle_FtsW-rel_CS"/>
</dbReference>
<comment type="pathway">
    <text evidence="2">Cell wall biogenesis; peptidoglycan biosynthesis.</text>
</comment>
<evidence type="ECO:0000256" key="11">
    <source>
        <dbReference type="ARBA" id="ARBA00023136"/>
    </source>
</evidence>
<feature type="transmembrane region" description="Helical" evidence="22">
    <location>
        <begin position="160"/>
        <end position="182"/>
    </location>
</feature>
<evidence type="ECO:0000256" key="21">
    <source>
        <dbReference type="ARBA" id="ARBA00049966"/>
    </source>
</evidence>
<keyword evidence="24" id="KW-1185">Reference proteome</keyword>
<evidence type="ECO:0000256" key="16">
    <source>
        <dbReference type="ARBA" id="ARBA00038053"/>
    </source>
</evidence>
<evidence type="ECO:0000256" key="2">
    <source>
        <dbReference type="ARBA" id="ARBA00004752"/>
    </source>
</evidence>
<evidence type="ECO:0000256" key="13">
    <source>
        <dbReference type="ARBA" id="ARBA00023316"/>
    </source>
</evidence>
<dbReference type="GO" id="GO:0015648">
    <property type="term" value="F:lipid-linked peptidoglycan transporter activity"/>
    <property type="evidence" value="ECO:0007669"/>
    <property type="project" value="TreeGrafter"/>
</dbReference>
<dbReference type="AlphaFoldDB" id="A0A560WAE8"/>
<keyword evidence="7 22" id="KW-0812">Transmembrane</keyword>
<dbReference type="NCBIfam" id="TIGR02614">
    <property type="entry name" value="ftsW"/>
    <property type="match status" value="1"/>
</dbReference>
<keyword evidence="13" id="KW-0961">Cell wall biogenesis/degradation</keyword>
<keyword evidence="3" id="KW-1003">Cell membrane</keyword>
<evidence type="ECO:0000313" key="23">
    <source>
        <dbReference type="EMBL" id="TWD14475.1"/>
    </source>
</evidence>
<sequence length="426" mass="45193">MSSNATSGGSLSRRSSGSSARTVLRRLESPLTTYYLLLGIVGLLVTIGLVMVLSASMIASLKENDSSFTIFLKQLMFATIGLGALAFSATRSIRFWKRVSLLALAGGVALLALVPLIGQGFQGNKNWIYVGPVSIQPSEIAKIGLILGGALVLERKRALLGSLGHALVPFVVPITVVVLGLVLVGRDLGTALVIAAIAVGMLFAAGVRLRWFAIGLGAMSAVVAVLAATSSNRMERIRIWLYPEQCAPGTDLYYAICRQPMHGRYALADGGWWGVGLGASREKWGWLSEPYNDFIFAIIGEELGLLGTLTIVALFAGFAVVGLRLFDQTDDFFVRLVTVGVCAWILVQAMVNIGSVIGMLPVIGVPLPFVSAGGSSLVMTMIGVGILISFARSEPACAAALSTRPTLRSRARALVPIPFARRRTRS</sequence>
<evidence type="ECO:0000256" key="18">
    <source>
        <dbReference type="ARBA" id="ARBA00041418"/>
    </source>
</evidence>
<evidence type="ECO:0000256" key="17">
    <source>
        <dbReference type="ARBA" id="ARBA00041185"/>
    </source>
</evidence>
<dbReference type="GO" id="GO:0008955">
    <property type="term" value="F:peptidoglycan glycosyltransferase activity"/>
    <property type="evidence" value="ECO:0007669"/>
    <property type="project" value="UniProtKB-EC"/>
</dbReference>
<keyword evidence="6" id="KW-0808">Transferase</keyword>
<evidence type="ECO:0000313" key="24">
    <source>
        <dbReference type="Proteomes" id="UP000315628"/>
    </source>
</evidence>
<evidence type="ECO:0000256" key="9">
    <source>
        <dbReference type="ARBA" id="ARBA00022984"/>
    </source>
</evidence>
<dbReference type="GO" id="GO:0071555">
    <property type="term" value="P:cell wall organization"/>
    <property type="evidence" value="ECO:0007669"/>
    <property type="project" value="UniProtKB-KW"/>
</dbReference>
<dbReference type="GO" id="GO:0009252">
    <property type="term" value="P:peptidoglycan biosynthetic process"/>
    <property type="evidence" value="ECO:0007669"/>
    <property type="project" value="UniProtKB-KW"/>
</dbReference>
<feature type="transmembrane region" description="Helical" evidence="22">
    <location>
        <begin position="369"/>
        <end position="391"/>
    </location>
</feature>
<dbReference type="PANTHER" id="PTHR30474">
    <property type="entry name" value="CELL CYCLE PROTEIN"/>
    <property type="match status" value="1"/>
</dbReference>
<evidence type="ECO:0000256" key="3">
    <source>
        <dbReference type="ARBA" id="ARBA00022475"/>
    </source>
</evidence>
<evidence type="ECO:0000256" key="12">
    <source>
        <dbReference type="ARBA" id="ARBA00023306"/>
    </source>
</evidence>
<evidence type="ECO:0000256" key="15">
    <source>
        <dbReference type="ARBA" id="ARBA00033270"/>
    </source>
</evidence>
<dbReference type="GO" id="GO:0008360">
    <property type="term" value="P:regulation of cell shape"/>
    <property type="evidence" value="ECO:0007669"/>
    <property type="project" value="UniProtKB-KW"/>
</dbReference>
<evidence type="ECO:0000256" key="5">
    <source>
        <dbReference type="ARBA" id="ARBA00022676"/>
    </source>
</evidence>
<dbReference type="EC" id="2.4.99.28" evidence="19"/>
<dbReference type="PROSITE" id="PS00428">
    <property type="entry name" value="FTSW_RODA_SPOVE"/>
    <property type="match status" value="1"/>
</dbReference>
<feature type="transmembrane region" description="Helical" evidence="22">
    <location>
        <begin position="101"/>
        <end position="121"/>
    </location>
</feature>
<organism evidence="23 24">
    <name type="scientific">Marihabitans asiaticum</name>
    <dbReference type="NCBI Taxonomy" id="415218"/>
    <lineage>
        <taxon>Bacteria</taxon>
        <taxon>Bacillati</taxon>
        <taxon>Actinomycetota</taxon>
        <taxon>Actinomycetes</taxon>
        <taxon>Micrococcales</taxon>
        <taxon>Intrasporangiaceae</taxon>
        <taxon>Marihabitans</taxon>
    </lineage>
</organism>
<comment type="similarity">
    <text evidence="16">Belongs to the SEDS family. FtsW subfamily.</text>
</comment>
<dbReference type="Proteomes" id="UP000315628">
    <property type="component" value="Unassembled WGS sequence"/>
</dbReference>
<dbReference type="InterPro" id="IPR013437">
    <property type="entry name" value="FtsW"/>
</dbReference>
<evidence type="ECO:0000256" key="14">
    <source>
        <dbReference type="ARBA" id="ARBA00032370"/>
    </source>
</evidence>
<evidence type="ECO:0000256" key="22">
    <source>
        <dbReference type="SAM" id="Phobius"/>
    </source>
</evidence>
<protein>
    <recommendedName>
        <fullName evidence="17">Probable peptidoglycan glycosyltransferase FtsW</fullName>
        <ecNumber evidence="19">2.4.99.28</ecNumber>
    </recommendedName>
    <alternativeName>
        <fullName evidence="18">Cell division protein FtsW</fullName>
    </alternativeName>
    <alternativeName>
        <fullName evidence="15">Cell wall polymerase</fullName>
    </alternativeName>
    <alternativeName>
        <fullName evidence="14">Peptidoglycan polymerase</fullName>
    </alternativeName>
</protein>
<dbReference type="Pfam" id="PF01098">
    <property type="entry name" value="FTSW_RODA_SPOVE"/>
    <property type="match status" value="1"/>
</dbReference>
<gene>
    <name evidence="23" type="ORF">FB557_1885</name>
</gene>
<dbReference type="EMBL" id="VIUW01000003">
    <property type="protein sequence ID" value="TWD14475.1"/>
    <property type="molecule type" value="Genomic_DNA"/>
</dbReference>
<evidence type="ECO:0000256" key="10">
    <source>
        <dbReference type="ARBA" id="ARBA00022989"/>
    </source>
</evidence>
<feature type="transmembrane region" description="Helical" evidence="22">
    <location>
        <begin position="294"/>
        <end position="321"/>
    </location>
</feature>
<dbReference type="PANTHER" id="PTHR30474:SF2">
    <property type="entry name" value="PEPTIDOGLYCAN GLYCOSYLTRANSFERASE FTSW-RELATED"/>
    <property type="match status" value="1"/>
</dbReference>
<dbReference type="InterPro" id="IPR001182">
    <property type="entry name" value="FtsW/RodA"/>
</dbReference>
<comment type="subcellular location">
    <subcellularLocation>
        <location evidence="1">Cell membrane</location>
        <topology evidence="1">Multi-pass membrane protein</topology>
    </subcellularLocation>
</comment>
<evidence type="ECO:0000256" key="20">
    <source>
        <dbReference type="ARBA" id="ARBA00049902"/>
    </source>
</evidence>
<accession>A0A560WAE8</accession>
<keyword evidence="5" id="KW-0328">Glycosyltransferase</keyword>
<evidence type="ECO:0000256" key="1">
    <source>
        <dbReference type="ARBA" id="ARBA00004651"/>
    </source>
</evidence>
<evidence type="ECO:0000256" key="7">
    <source>
        <dbReference type="ARBA" id="ARBA00022692"/>
    </source>
</evidence>
<evidence type="ECO:0000256" key="4">
    <source>
        <dbReference type="ARBA" id="ARBA00022618"/>
    </source>
</evidence>
<feature type="transmembrane region" description="Helical" evidence="22">
    <location>
        <begin position="188"/>
        <end position="205"/>
    </location>
</feature>